<comment type="caution">
    <text evidence="1">The sequence shown here is derived from an EMBL/GenBank/DDBJ whole genome shotgun (WGS) entry which is preliminary data.</text>
</comment>
<organism evidence="1 2">
    <name type="scientific">Pangasianodon hypophthalmus</name>
    <name type="common">Striped catfish</name>
    <name type="synonym">Helicophagus hypophthalmus</name>
    <dbReference type="NCBI Taxonomy" id="310915"/>
    <lineage>
        <taxon>Eukaryota</taxon>
        <taxon>Metazoa</taxon>
        <taxon>Chordata</taxon>
        <taxon>Craniata</taxon>
        <taxon>Vertebrata</taxon>
        <taxon>Euteleostomi</taxon>
        <taxon>Actinopterygii</taxon>
        <taxon>Neopterygii</taxon>
        <taxon>Teleostei</taxon>
        <taxon>Ostariophysi</taxon>
        <taxon>Siluriformes</taxon>
        <taxon>Pangasiidae</taxon>
        <taxon>Pangasianodon</taxon>
    </lineage>
</organism>
<reference evidence="1 2" key="1">
    <citation type="submission" date="2019-06" db="EMBL/GenBank/DDBJ databases">
        <title>A chromosome-scale genome assembly of the striped catfish, Pangasianodon hypophthalmus.</title>
        <authorList>
            <person name="Wen M."/>
            <person name="Zahm M."/>
            <person name="Roques C."/>
            <person name="Cabau C."/>
            <person name="Klopp C."/>
            <person name="Donnadieu C."/>
            <person name="Jouanno E."/>
            <person name="Avarre J.-C."/>
            <person name="Campet M."/>
            <person name="Ha T.T.T."/>
            <person name="Dugue R."/>
            <person name="Lampietro C."/>
            <person name="Louis A."/>
            <person name="Herpin A."/>
            <person name="Echchiki A."/>
            <person name="Berthelot C."/>
            <person name="Parey E."/>
            <person name="Roest-Crollius H."/>
            <person name="Braasch I."/>
            <person name="Postlethwait J."/>
            <person name="Bobe J."/>
            <person name="Montfort J."/>
            <person name="Bouchez O."/>
            <person name="Begum T."/>
            <person name="Schartl M."/>
            <person name="Guiguen Y."/>
        </authorList>
    </citation>
    <scope>NUCLEOTIDE SEQUENCE [LARGE SCALE GENOMIC DNA]</scope>
    <source>
        <strain evidence="1 2">Indonesia</strain>
        <tissue evidence="1">Blood</tissue>
    </source>
</reference>
<accession>A0A5N5LAM6</accession>
<keyword evidence="2" id="KW-1185">Reference proteome</keyword>
<sequence>MWYTHSALANCNAGGSDLLANPSLGGGTCRNTSRKQNPVTRRIGYGLKESRRSLAQDLVPPFSYSRHAAWSTSLAAFRGTSEDSMASHPLLLY</sequence>
<protein>
    <submittedName>
        <fullName evidence="1">Uncharacterized protein</fullName>
    </submittedName>
</protein>
<proteinExistence type="predicted"/>
<gene>
    <name evidence="1" type="ORF">PHYPO_G00091040</name>
</gene>
<dbReference type="Proteomes" id="UP000327468">
    <property type="component" value="Chromosome 19"/>
</dbReference>
<evidence type="ECO:0000313" key="1">
    <source>
        <dbReference type="EMBL" id="KAB5539612.1"/>
    </source>
</evidence>
<name>A0A5N5LAM6_PANHP</name>
<evidence type="ECO:0000313" key="2">
    <source>
        <dbReference type="Proteomes" id="UP000327468"/>
    </source>
</evidence>
<dbReference type="AlphaFoldDB" id="A0A5N5LAM6"/>
<dbReference type="EMBL" id="VFJC01000020">
    <property type="protein sequence ID" value="KAB5539612.1"/>
    <property type="molecule type" value="Genomic_DNA"/>
</dbReference>